<gene>
    <name evidence="1" type="ORF">HF838_20120</name>
</gene>
<dbReference type="AlphaFoldDB" id="A0A848D357"/>
<reference evidence="1 2" key="1">
    <citation type="submission" date="2020-04" db="EMBL/GenBank/DDBJ databases">
        <authorList>
            <person name="Hitch T.C.A."/>
            <person name="Wylensek D."/>
            <person name="Clavel T."/>
        </authorList>
    </citation>
    <scope>NUCLEOTIDE SEQUENCE [LARGE SCALE GENOMIC DNA]</scope>
    <source>
        <strain evidence="1 2">WB01_D5_05</strain>
    </source>
</reference>
<dbReference type="RefSeq" id="WP_168976211.1">
    <property type="nucleotide sequence ID" value="NZ_JABAGO010000048.1"/>
</dbReference>
<evidence type="ECO:0000313" key="1">
    <source>
        <dbReference type="EMBL" id="NMF00533.1"/>
    </source>
</evidence>
<organism evidence="1 2">
    <name type="scientific">Aneurinibacillus aneurinilyticus</name>
    <name type="common">Bacillus aneurinolyticus</name>
    <dbReference type="NCBI Taxonomy" id="1391"/>
    <lineage>
        <taxon>Bacteria</taxon>
        <taxon>Bacillati</taxon>
        <taxon>Bacillota</taxon>
        <taxon>Bacilli</taxon>
        <taxon>Bacillales</taxon>
        <taxon>Paenibacillaceae</taxon>
        <taxon>Aneurinibacillus group</taxon>
        <taxon>Aneurinibacillus</taxon>
    </lineage>
</organism>
<evidence type="ECO:0000313" key="2">
    <source>
        <dbReference type="Proteomes" id="UP000561326"/>
    </source>
</evidence>
<comment type="caution">
    <text evidence="1">The sequence shown here is derived from an EMBL/GenBank/DDBJ whole genome shotgun (WGS) entry which is preliminary data.</text>
</comment>
<name>A0A848D357_ANEAE</name>
<accession>A0A848D357</accession>
<dbReference type="EMBL" id="JABAGO010000048">
    <property type="protein sequence ID" value="NMF00533.1"/>
    <property type="molecule type" value="Genomic_DNA"/>
</dbReference>
<protein>
    <submittedName>
        <fullName evidence="1">Uncharacterized protein</fullName>
    </submittedName>
</protein>
<sequence>MTELLPKTKAVEMFMLYGHLFHPGQLKGRGEVTVLYIGPEEYYTECTVTQFCKRLIKECHIDEELVRRFARETLGQRKHVPLILQRDFVLVPFGCRGFSNPYHRTVYACHSSVETYMVNPEDSLCTLILRDQHTFELACSRRQLMRQLRNADHVRNRYIIRSRPPLNEGYPRI</sequence>
<proteinExistence type="predicted"/>
<dbReference type="Proteomes" id="UP000561326">
    <property type="component" value="Unassembled WGS sequence"/>
</dbReference>